<reference evidence="16 17" key="1">
    <citation type="submission" date="2013-11" db="EMBL/GenBank/DDBJ databases">
        <title>Genome sequencing of Stegodyphus mimosarum.</title>
        <authorList>
            <person name="Bechsgaard J."/>
        </authorList>
    </citation>
    <scope>NUCLEOTIDE SEQUENCE [LARGE SCALE GENOMIC DNA]</scope>
</reference>
<dbReference type="AlphaFoldDB" id="A0A087V0B0"/>
<evidence type="ECO:0000256" key="11">
    <source>
        <dbReference type="ARBA" id="ARBA00023242"/>
    </source>
</evidence>
<dbReference type="EMBL" id="KK122588">
    <property type="protein sequence ID" value="KFM83049.1"/>
    <property type="molecule type" value="Genomic_DNA"/>
</dbReference>
<dbReference type="SMART" id="SM00333">
    <property type="entry name" value="TUDOR"/>
    <property type="match status" value="1"/>
</dbReference>
<sequence>MNESVDDPLTQYKLQLATVEESLKTASVDKRADLLDLREKLTEVITLLQGSQAVSTATEIVSEVKQSDLKPEDEEFLRFQMEISELEKGSTSKSEKTEPDAGGDVHHELHKVLSSMEGSKCRAPFIRQWGEKAYHNAIILSTDLEEQDLDDLANVQVKVMFCNPLCDEMKPCPYFLDGHCKFDQEKCRYSHGYSVKYSELEEYVLPDYSNVQRDSKCLAKYKDGLWYTAVVENCLTDNKYFVKYDNNGSTDTLAAYDILPLEGLTLSDDDEDSSSDSSCEESHLKFEENSDLQNIPTEINYMTEIGSSPIGLWEQHTKGIGSKLMAKMGYVWGQGLGKNSDGRIDPVEAIVLPKGKSLDHCVAIRESTGPVSVEDKFNAEKVKEQQRVEKMEKNNAPEATVFDFLNKNILAKSETNHDFTKKRPSSDEFRGNEKKSQNIDLNFEMYAVGEDIKKTKKEIIRLQQSLNRNAERNEAACTRMKQKMIVQSNLLKKLEAK</sequence>
<evidence type="ECO:0000256" key="12">
    <source>
        <dbReference type="PROSITE-ProRule" id="PRU00723"/>
    </source>
</evidence>
<dbReference type="PANTHER" id="PTHR46297">
    <property type="entry name" value="ZINC FINGER CCCH-TYPE WITH G PATCH DOMAIN-CONTAINING PROTEIN"/>
    <property type="match status" value="1"/>
</dbReference>
<dbReference type="PANTHER" id="PTHR46297:SF1">
    <property type="entry name" value="ZINC FINGER CCCH-TYPE WITH G PATCH DOMAIN-CONTAINING PROTEIN"/>
    <property type="match status" value="1"/>
</dbReference>
<evidence type="ECO:0000256" key="2">
    <source>
        <dbReference type="ARBA" id="ARBA00004123"/>
    </source>
</evidence>
<name>A0A087V0B0_STEMI</name>
<keyword evidence="17" id="KW-1185">Reference proteome</keyword>
<keyword evidence="4" id="KW-0678">Repressor</keyword>
<dbReference type="InterPro" id="IPR000571">
    <property type="entry name" value="Znf_CCCH"/>
</dbReference>
<dbReference type="Pfam" id="PF01585">
    <property type="entry name" value="G-patch"/>
    <property type="match status" value="1"/>
</dbReference>
<dbReference type="Gene3D" id="2.30.30.1190">
    <property type="match status" value="1"/>
</dbReference>
<keyword evidence="10" id="KW-0804">Transcription</keyword>
<keyword evidence="6 12" id="KW-0863">Zinc-finger</keyword>
<feature type="domain" description="Tudor" evidence="15">
    <location>
        <begin position="210"/>
        <end position="268"/>
    </location>
</feature>
<dbReference type="GO" id="GO:0000978">
    <property type="term" value="F:RNA polymerase II cis-regulatory region sequence-specific DNA binding"/>
    <property type="evidence" value="ECO:0007669"/>
    <property type="project" value="TreeGrafter"/>
</dbReference>
<dbReference type="Proteomes" id="UP000054359">
    <property type="component" value="Unassembled WGS sequence"/>
</dbReference>
<keyword evidence="5 12" id="KW-0479">Metal-binding</keyword>
<evidence type="ECO:0000256" key="3">
    <source>
        <dbReference type="ARBA" id="ARBA00022414"/>
    </source>
</evidence>
<dbReference type="CDD" id="cd20384">
    <property type="entry name" value="Tudor_ZGPAT"/>
    <property type="match status" value="1"/>
</dbReference>
<proteinExistence type="predicted"/>
<dbReference type="GO" id="GO:0005634">
    <property type="term" value="C:nucleus"/>
    <property type="evidence" value="ECO:0007669"/>
    <property type="project" value="UniProtKB-SubCell"/>
</dbReference>
<gene>
    <name evidence="16" type="ORF">X975_13636</name>
</gene>
<comment type="subcellular location">
    <subcellularLocation>
        <location evidence="2">Nucleus</location>
    </subcellularLocation>
</comment>
<evidence type="ECO:0000256" key="10">
    <source>
        <dbReference type="ARBA" id="ARBA00023163"/>
    </source>
</evidence>
<evidence type="ECO:0000259" key="13">
    <source>
        <dbReference type="PROSITE" id="PS50103"/>
    </source>
</evidence>
<keyword evidence="9" id="KW-0238">DNA-binding</keyword>
<dbReference type="SUPFAM" id="SSF63748">
    <property type="entry name" value="Tudor/PWWP/MBT"/>
    <property type="match status" value="1"/>
</dbReference>
<evidence type="ECO:0000313" key="17">
    <source>
        <dbReference type="Proteomes" id="UP000054359"/>
    </source>
</evidence>
<protein>
    <recommendedName>
        <fullName evidence="3">Zinc finger CCCH-type with G patch domain-containing protein</fullName>
    </recommendedName>
</protein>
<dbReference type="STRING" id="407821.A0A087V0B0"/>
<dbReference type="PROSITE" id="PS50304">
    <property type="entry name" value="TUDOR"/>
    <property type="match status" value="1"/>
</dbReference>
<keyword evidence="7 12" id="KW-0862">Zinc</keyword>
<dbReference type="GO" id="GO:0001227">
    <property type="term" value="F:DNA-binding transcription repressor activity, RNA polymerase II-specific"/>
    <property type="evidence" value="ECO:0007669"/>
    <property type="project" value="TreeGrafter"/>
</dbReference>
<feature type="zinc finger region" description="C3H1-type" evidence="12">
    <location>
        <begin position="167"/>
        <end position="194"/>
    </location>
</feature>
<dbReference type="PROSITE" id="PS50103">
    <property type="entry name" value="ZF_C3H1"/>
    <property type="match status" value="1"/>
</dbReference>
<evidence type="ECO:0000256" key="4">
    <source>
        <dbReference type="ARBA" id="ARBA00022491"/>
    </source>
</evidence>
<evidence type="ECO:0000256" key="8">
    <source>
        <dbReference type="ARBA" id="ARBA00023015"/>
    </source>
</evidence>
<dbReference type="PROSITE" id="PS50174">
    <property type="entry name" value="G_PATCH"/>
    <property type="match status" value="1"/>
</dbReference>
<evidence type="ECO:0000313" key="16">
    <source>
        <dbReference type="EMBL" id="KFM83049.1"/>
    </source>
</evidence>
<feature type="domain" description="G-patch" evidence="14">
    <location>
        <begin position="317"/>
        <end position="363"/>
    </location>
</feature>
<dbReference type="Gene3D" id="2.30.30.140">
    <property type="match status" value="1"/>
</dbReference>
<accession>A0A087V0B0</accession>
<organism evidence="16 17">
    <name type="scientific">Stegodyphus mimosarum</name>
    <name type="common">African social velvet spider</name>
    <dbReference type="NCBI Taxonomy" id="407821"/>
    <lineage>
        <taxon>Eukaryota</taxon>
        <taxon>Metazoa</taxon>
        <taxon>Ecdysozoa</taxon>
        <taxon>Arthropoda</taxon>
        <taxon>Chelicerata</taxon>
        <taxon>Arachnida</taxon>
        <taxon>Araneae</taxon>
        <taxon>Araneomorphae</taxon>
        <taxon>Entelegynae</taxon>
        <taxon>Eresoidea</taxon>
        <taxon>Eresidae</taxon>
        <taxon>Stegodyphus</taxon>
    </lineage>
</organism>
<dbReference type="OrthoDB" id="5842926at2759"/>
<evidence type="ECO:0000259" key="15">
    <source>
        <dbReference type="PROSITE" id="PS50304"/>
    </source>
</evidence>
<keyword evidence="8" id="KW-0805">Transcription regulation</keyword>
<dbReference type="GO" id="GO:0008270">
    <property type="term" value="F:zinc ion binding"/>
    <property type="evidence" value="ECO:0007669"/>
    <property type="project" value="UniProtKB-KW"/>
</dbReference>
<evidence type="ECO:0000259" key="14">
    <source>
        <dbReference type="PROSITE" id="PS50174"/>
    </source>
</evidence>
<evidence type="ECO:0000256" key="5">
    <source>
        <dbReference type="ARBA" id="ARBA00022723"/>
    </source>
</evidence>
<evidence type="ECO:0000256" key="1">
    <source>
        <dbReference type="ARBA" id="ARBA00004062"/>
    </source>
</evidence>
<feature type="non-terminal residue" evidence="16">
    <location>
        <position position="497"/>
    </location>
</feature>
<evidence type="ECO:0000256" key="7">
    <source>
        <dbReference type="ARBA" id="ARBA00022833"/>
    </source>
</evidence>
<evidence type="ECO:0000256" key="9">
    <source>
        <dbReference type="ARBA" id="ARBA00023125"/>
    </source>
</evidence>
<dbReference type="SMART" id="SM00443">
    <property type="entry name" value="G_patch"/>
    <property type="match status" value="1"/>
</dbReference>
<evidence type="ECO:0000256" key="6">
    <source>
        <dbReference type="ARBA" id="ARBA00022771"/>
    </source>
</evidence>
<comment type="function">
    <text evidence="1">Transcription repressor.</text>
</comment>
<dbReference type="InterPro" id="IPR000467">
    <property type="entry name" value="G_patch_dom"/>
</dbReference>
<dbReference type="InterPro" id="IPR002999">
    <property type="entry name" value="Tudor"/>
</dbReference>
<keyword evidence="11" id="KW-0539">Nucleus</keyword>
<feature type="domain" description="C3H1-type" evidence="13">
    <location>
        <begin position="167"/>
        <end position="194"/>
    </location>
</feature>
<dbReference type="OMA" id="QYTRGIG"/>